<dbReference type="AlphaFoldDB" id="A0A3P7PUR8"/>
<proteinExistence type="predicted"/>
<keyword evidence="2" id="KW-1185">Reference proteome</keyword>
<evidence type="ECO:0000313" key="2">
    <source>
        <dbReference type="Proteomes" id="UP000271889"/>
    </source>
</evidence>
<reference evidence="1 2" key="1">
    <citation type="submission" date="2018-11" db="EMBL/GenBank/DDBJ databases">
        <authorList>
            <consortium name="Pathogen Informatics"/>
        </authorList>
    </citation>
    <scope>NUCLEOTIDE SEQUENCE [LARGE SCALE GENOMIC DNA]</scope>
</reference>
<sequence length="106" mass="12309">MLSRSYRDQDMPAAAEVLPTDVLTKVQLRCRIQILTHCLIVGTIPWRVKFSSKQLLLNLNTVQQEWTYQVWWKENATVLNFQQKFTILRGSTNSMLLNLQSGQRSA</sequence>
<dbReference type="Proteomes" id="UP000271889">
    <property type="component" value="Unassembled WGS sequence"/>
</dbReference>
<protein>
    <submittedName>
        <fullName evidence="1">Uncharacterized protein</fullName>
    </submittedName>
</protein>
<evidence type="ECO:0000313" key="1">
    <source>
        <dbReference type="EMBL" id="VDN22759.1"/>
    </source>
</evidence>
<name>A0A3P7PUR8_CYLGO</name>
<accession>A0A3P7PUR8</accession>
<organism evidence="1 2">
    <name type="scientific">Cylicostephanus goldi</name>
    <name type="common">Nematode worm</name>
    <dbReference type="NCBI Taxonomy" id="71465"/>
    <lineage>
        <taxon>Eukaryota</taxon>
        <taxon>Metazoa</taxon>
        <taxon>Ecdysozoa</taxon>
        <taxon>Nematoda</taxon>
        <taxon>Chromadorea</taxon>
        <taxon>Rhabditida</taxon>
        <taxon>Rhabditina</taxon>
        <taxon>Rhabditomorpha</taxon>
        <taxon>Strongyloidea</taxon>
        <taxon>Strongylidae</taxon>
        <taxon>Cylicostephanus</taxon>
    </lineage>
</organism>
<dbReference type="EMBL" id="UYRV01106769">
    <property type="protein sequence ID" value="VDN22759.1"/>
    <property type="molecule type" value="Genomic_DNA"/>
</dbReference>
<gene>
    <name evidence="1" type="ORF">CGOC_LOCUS9396</name>
</gene>